<dbReference type="AlphaFoldDB" id="A0A2I0TD25"/>
<organism evidence="1 2">
    <name type="scientific">Limosa lapponica baueri</name>
    <dbReference type="NCBI Taxonomy" id="1758121"/>
    <lineage>
        <taxon>Eukaryota</taxon>
        <taxon>Metazoa</taxon>
        <taxon>Chordata</taxon>
        <taxon>Craniata</taxon>
        <taxon>Vertebrata</taxon>
        <taxon>Euteleostomi</taxon>
        <taxon>Archelosauria</taxon>
        <taxon>Archosauria</taxon>
        <taxon>Dinosauria</taxon>
        <taxon>Saurischia</taxon>
        <taxon>Theropoda</taxon>
        <taxon>Coelurosauria</taxon>
        <taxon>Aves</taxon>
        <taxon>Neognathae</taxon>
        <taxon>Neoaves</taxon>
        <taxon>Charadriiformes</taxon>
        <taxon>Scolopacidae</taxon>
        <taxon>Limosa</taxon>
    </lineage>
</organism>
<dbReference type="EMBL" id="KZ512427">
    <property type="protein sequence ID" value="PKU31687.1"/>
    <property type="molecule type" value="Genomic_DNA"/>
</dbReference>
<accession>A0A2I0TD25</accession>
<evidence type="ECO:0000313" key="1">
    <source>
        <dbReference type="EMBL" id="PKU31687.1"/>
    </source>
</evidence>
<name>A0A2I0TD25_LIMLA</name>
<keyword evidence="1" id="KW-0378">Hydrolase</keyword>
<dbReference type="Proteomes" id="UP000233556">
    <property type="component" value="Unassembled WGS sequence"/>
</dbReference>
<dbReference type="GO" id="GO:0016787">
    <property type="term" value="F:hydrolase activity"/>
    <property type="evidence" value="ECO:0007669"/>
    <property type="project" value="UniProtKB-KW"/>
</dbReference>
<keyword evidence="2" id="KW-1185">Reference proteome</keyword>
<sequence>MQEEDSDAEIIVKSFSMKDLRNMRKDFSCHESETLISWLLRCWDNGADIIDLDSREARQLGNLAGDRGIDKAIGRKTNTRSLEATGVRRKGQIETSD</sequence>
<gene>
    <name evidence="1" type="ORF">llap_18009</name>
</gene>
<proteinExistence type="predicted"/>
<reference evidence="2" key="2">
    <citation type="submission" date="2017-12" db="EMBL/GenBank/DDBJ databases">
        <title>Genome sequence of the Bar-tailed Godwit (Limosa lapponica baueri).</title>
        <authorList>
            <person name="Lima N.C.B."/>
            <person name="Parody-Merino A.M."/>
            <person name="Battley P.F."/>
            <person name="Fidler A.E."/>
            <person name="Prosdocimi F."/>
        </authorList>
    </citation>
    <scope>NUCLEOTIDE SEQUENCE [LARGE SCALE GENOMIC DNA]</scope>
</reference>
<reference evidence="2" key="1">
    <citation type="submission" date="2017-11" db="EMBL/GenBank/DDBJ databases">
        <authorList>
            <person name="Lima N.C."/>
            <person name="Parody-Merino A.M."/>
            <person name="Battley P.F."/>
            <person name="Fidler A.E."/>
            <person name="Prosdocimi F."/>
        </authorList>
    </citation>
    <scope>NUCLEOTIDE SEQUENCE [LARGE SCALE GENOMIC DNA]</scope>
</reference>
<protein>
    <submittedName>
        <fullName evidence="1">Ubiquitin carboxyl-terminal hydrolase 4</fullName>
    </submittedName>
</protein>
<evidence type="ECO:0000313" key="2">
    <source>
        <dbReference type="Proteomes" id="UP000233556"/>
    </source>
</evidence>
<dbReference type="OrthoDB" id="9906618at2759"/>